<accession>A0ABV1PC43</accession>
<protein>
    <submittedName>
        <fullName evidence="1">HEAT repeat domain-containing protein</fullName>
    </submittedName>
</protein>
<dbReference type="EMBL" id="JBEHEF010000017">
    <property type="protein sequence ID" value="MEQ9938693.1"/>
    <property type="molecule type" value="Genomic_DNA"/>
</dbReference>
<dbReference type="Proteomes" id="UP001463408">
    <property type="component" value="Unassembled WGS sequence"/>
</dbReference>
<organism evidence="1 2">
    <name type="scientific">Pectobacterium polonicum</name>
    <dbReference type="NCBI Taxonomy" id="2485124"/>
    <lineage>
        <taxon>Bacteria</taxon>
        <taxon>Pseudomonadati</taxon>
        <taxon>Pseudomonadota</taxon>
        <taxon>Gammaproteobacteria</taxon>
        <taxon>Enterobacterales</taxon>
        <taxon>Pectobacteriaceae</taxon>
        <taxon>Pectobacterium</taxon>
    </lineage>
</organism>
<dbReference type="InterPro" id="IPR011030">
    <property type="entry name" value="Lipovitellin_superhlx_dom"/>
</dbReference>
<dbReference type="RefSeq" id="WP_273856376.1">
    <property type="nucleotide sequence ID" value="NZ_JAQRNC010000007.1"/>
</dbReference>
<evidence type="ECO:0000313" key="2">
    <source>
        <dbReference type="Proteomes" id="UP001463408"/>
    </source>
</evidence>
<sequence length="70" mass="8073">MDKIFISSKIINIFKEEEYPTIEERIAYITALGNIGNKESFEEIIRVYEKSKKDSAIRIATILSIAKFSD</sequence>
<name>A0ABV1PC43_9GAMM</name>
<gene>
    <name evidence="1" type="ORF">ABRQ07_13950</name>
</gene>
<reference evidence="1 2" key="1">
    <citation type="submission" date="2024-06" db="EMBL/GenBank/DDBJ databases">
        <title>Pangenomics to understand the prophage dynamics in the radiating lineages of P. brasiliense.</title>
        <authorList>
            <person name="Pardeshi L.A."/>
            <person name="Van Duivenbode I."/>
            <person name="Jonkheer E.M."/>
            <person name="Pel M.J.C."/>
            <person name="Kupczok A."/>
            <person name="De Ridder D."/>
            <person name="Smit S."/>
            <person name="Van Der Lee T.J."/>
        </authorList>
    </citation>
    <scope>NUCLEOTIDE SEQUENCE [LARGE SCALE GENOMIC DNA]</scope>
    <source>
        <strain evidence="1 2">PD 8607</strain>
    </source>
</reference>
<comment type="caution">
    <text evidence="1">The sequence shown here is derived from an EMBL/GenBank/DDBJ whole genome shotgun (WGS) entry which is preliminary data.</text>
</comment>
<proteinExistence type="predicted"/>
<evidence type="ECO:0000313" key="1">
    <source>
        <dbReference type="EMBL" id="MEQ9938693.1"/>
    </source>
</evidence>
<keyword evidence="2" id="KW-1185">Reference proteome</keyword>
<dbReference type="Gene3D" id="1.25.10.20">
    <property type="entry name" value="Vitellinogen, superhelical"/>
    <property type="match status" value="1"/>
</dbReference>